<dbReference type="Proteomes" id="UP000028002">
    <property type="component" value="Unassembled WGS sequence"/>
</dbReference>
<evidence type="ECO:0000313" key="2">
    <source>
        <dbReference type="Proteomes" id="UP000028002"/>
    </source>
</evidence>
<accession>A0A081RWG3</accession>
<sequence length="171" mass="19510">MYEDLLTCQKTSIQNTVGVSQMFEGYLRNTKLNLFDMEENLAGWARYYGNASVQTITEARDLDILLDTTKSHKFIFNVEGQLVIGSISKKVNPKMLSHPVLAAREGGSRVISAGYMYRYRNTVYLVNHSGHYRPSVGRLLPVSGFIRNNFGFNIEIVQAETFKHGMLKFFR</sequence>
<organism evidence="1 2">
    <name type="scientific">Photorhabdus temperata subsp. temperata Meg1</name>
    <dbReference type="NCBI Taxonomy" id="1393735"/>
    <lineage>
        <taxon>Bacteria</taxon>
        <taxon>Pseudomonadati</taxon>
        <taxon>Pseudomonadota</taxon>
        <taxon>Gammaproteobacteria</taxon>
        <taxon>Enterobacterales</taxon>
        <taxon>Morganellaceae</taxon>
        <taxon>Photorhabdus</taxon>
    </lineage>
</organism>
<name>A0A081RWG3_PHOTE</name>
<proteinExistence type="predicted"/>
<evidence type="ECO:0000313" key="1">
    <source>
        <dbReference type="EMBL" id="KER03016.1"/>
    </source>
</evidence>
<comment type="caution">
    <text evidence="1">The sequence shown here is derived from an EMBL/GenBank/DDBJ whole genome shotgun (WGS) entry which is preliminary data.</text>
</comment>
<dbReference type="EMBL" id="JGVH01000037">
    <property type="protein sequence ID" value="KER03016.1"/>
    <property type="molecule type" value="Genomic_DNA"/>
</dbReference>
<reference evidence="1 2" key="1">
    <citation type="submission" date="2014-03" db="EMBL/GenBank/DDBJ databases">
        <title>Draft Genome of Photorhabdus temperata Meg1.</title>
        <authorList>
            <person name="Hurst S.G.IV."/>
            <person name="Morris K."/>
            <person name="Thomas K."/>
            <person name="Tisa L.S."/>
        </authorList>
    </citation>
    <scope>NUCLEOTIDE SEQUENCE [LARGE SCALE GENOMIC DNA]</scope>
    <source>
        <strain evidence="1 2">Meg1</strain>
    </source>
</reference>
<protein>
    <submittedName>
        <fullName evidence="1">Uncharacterized protein</fullName>
    </submittedName>
</protein>
<gene>
    <name evidence="1" type="ORF">MEG1DRAFT_02287</name>
</gene>
<dbReference type="AlphaFoldDB" id="A0A081RWG3"/>